<protein>
    <submittedName>
        <fullName evidence="1">Uncharacterized protein</fullName>
    </submittedName>
</protein>
<accession>A0ACB1A4Q0</accession>
<sequence length="1039" mass="119011">MFLFGCTFCSHPDDGTHCAIKDVNSGQCECERANYDSLFSAFLTVFQILTCEDWNMVLFNGMSHTTPWAALYFVTLMTFGNYVLFNLLVAILVEGFQESKEEEALKRAEEEENERKMELEMLIARTTLNAFLKKKCSCGQDNITVVREQLGKKIIENERRKSRQFSISVDNKDLMDVRQQQKRRRESYAPGRRLTWQRHSSLSVPRGPHLDGMQQLLINPKNFHQPVEQSQSEGERPRLASWSNSFNSSHSLNVHSSLFDPQCPLHGHRAILEAYTREKYLKASEELQHALAEEQDRVQQKRNIWWRRLFRKTFLYKRSDHSLFLLSRNNIIRENCFRLTQRKCLNCVTLAMERPSIPPQSAERFFLSITGYAFTLIFTLEMVAKIIANGCFYGSDAYFKDGWNILDGCLVLISLVNVIMEIFVSGGVKLVVMTLISSLKPIGNIVLICCTFFIIFGILGVQLFKGTMFHCVGSHVQNVSTRSECLIDPNNRWINHRYNFDNLGQALMSLFVLSSKDGWVSIMYQGIDAVGVDMQPIENYNEWRMIYFISFLLLVGFFVLNMFVGVVVDNFHKCKETLEAEMREKAQKKKMKRRLKRQQFAEIEHIKKKKEKVKSHPYWAKYGRRRAIINNVVTSKYFDLAISAVIGLNLEAAAKLYALGFGRFFAERWNQLDMFIVLLSIAGIIFEEFEALELPINPTIIRVMRVLRIARVLKLLKMAKGIRSLLDTVGEALPQVGNLGSLFFLLFFIFAALGVELFGRLGMAFLTLFRIATGDNWNGIMKDALRDDCDPSDRCERNCCVDPILAPCFFVIFVLISQFVLVNVVVAVLMKHLEESTKRDDAAEGKTKGLQDLDKPLEKGLTIEADSSSQKDDDEDKSEEEDQNGVDDEEDDADPLGISEIERDLIEVEECLVRSGQQSASLSLPRPSLTVFDVTSHLMPKNDNKTLRRQRSSPSQRIMAQHSFNSNFEGSIPTTRYSLRQKMPLVSSKFNENDGDEDEEEDTLAIFDEEFGTTTERQSFGAPSEVVLAEIEERLEEDE</sequence>
<name>A0ACB1A4Q0_MELEN</name>
<dbReference type="EMBL" id="CAVMJV010000060">
    <property type="protein sequence ID" value="CAK5086223.1"/>
    <property type="molecule type" value="Genomic_DNA"/>
</dbReference>
<keyword evidence="2" id="KW-1185">Reference proteome</keyword>
<dbReference type="Proteomes" id="UP001497535">
    <property type="component" value="Unassembled WGS sequence"/>
</dbReference>
<evidence type="ECO:0000313" key="2">
    <source>
        <dbReference type="Proteomes" id="UP001497535"/>
    </source>
</evidence>
<reference evidence="1" key="1">
    <citation type="submission" date="2023-11" db="EMBL/GenBank/DDBJ databases">
        <authorList>
            <person name="Poullet M."/>
        </authorList>
    </citation>
    <scope>NUCLEOTIDE SEQUENCE</scope>
    <source>
        <strain evidence="1">E1834</strain>
    </source>
</reference>
<evidence type="ECO:0000313" key="1">
    <source>
        <dbReference type="EMBL" id="CAK5086223.1"/>
    </source>
</evidence>
<gene>
    <name evidence="1" type="ORF">MENTE1834_LOCUS33715</name>
</gene>
<proteinExistence type="predicted"/>
<comment type="caution">
    <text evidence="1">The sequence shown here is derived from an EMBL/GenBank/DDBJ whole genome shotgun (WGS) entry which is preliminary data.</text>
</comment>
<organism evidence="1 2">
    <name type="scientific">Meloidogyne enterolobii</name>
    <name type="common">Root-knot nematode worm</name>
    <name type="synonym">Meloidogyne mayaguensis</name>
    <dbReference type="NCBI Taxonomy" id="390850"/>
    <lineage>
        <taxon>Eukaryota</taxon>
        <taxon>Metazoa</taxon>
        <taxon>Ecdysozoa</taxon>
        <taxon>Nematoda</taxon>
        <taxon>Chromadorea</taxon>
        <taxon>Rhabditida</taxon>
        <taxon>Tylenchina</taxon>
        <taxon>Tylenchomorpha</taxon>
        <taxon>Tylenchoidea</taxon>
        <taxon>Meloidogynidae</taxon>
        <taxon>Meloidogyninae</taxon>
        <taxon>Meloidogyne</taxon>
    </lineage>
</organism>